<name>A0A4P9W6V0_9FUNG</name>
<evidence type="ECO:0000313" key="3">
    <source>
        <dbReference type="Proteomes" id="UP000269721"/>
    </source>
</evidence>
<evidence type="ECO:0000313" key="2">
    <source>
        <dbReference type="EMBL" id="RKO88064.1"/>
    </source>
</evidence>
<sequence length="240" mass="26204">MSQILREKQGRERERSGLEQSQIKPKVKFSPAHICWFLAEEIERVTRSAPGSPGSPAPFASPLGGFFRHTFSGRYNLGRLFLFVDGVPGLGRLHLTGPEDDGTEERDNLLRRRVVRDGGAVRGLTEPTADGEAARVGEDVSGGDGVVGREGRSRNHLEGDERGLLVGTSRPRAAAMSFVSGMAISEKRSMQHLKNTVRPMNSWTSSLQRGVGRETTASIFAGSVEIPSPETTQPRKSRVR</sequence>
<feature type="region of interest" description="Disordered" evidence="1">
    <location>
        <begin position="1"/>
        <end position="23"/>
    </location>
</feature>
<dbReference type="AlphaFoldDB" id="A0A4P9W6V0"/>
<evidence type="ECO:0000256" key="1">
    <source>
        <dbReference type="SAM" id="MobiDB-lite"/>
    </source>
</evidence>
<feature type="region of interest" description="Disordered" evidence="1">
    <location>
        <begin position="218"/>
        <end position="240"/>
    </location>
</feature>
<dbReference type="Proteomes" id="UP000269721">
    <property type="component" value="Unassembled WGS sequence"/>
</dbReference>
<keyword evidence="3" id="KW-1185">Reference proteome</keyword>
<protein>
    <submittedName>
        <fullName evidence="2">Uncharacterized protein</fullName>
    </submittedName>
</protein>
<feature type="compositionally biased region" description="Basic and acidic residues" evidence="1">
    <location>
        <begin position="147"/>
        <end position="161"/>
    </location>
</feature>
<reference evidence="3" key="1">
    <citation type="journal article" date="2018" name="Nat. Microbiol.">
        <title>Leveraging single-cell genomics to expand the fungal tree of life.</title>
        <authorList>
            <person name="Ahrendt S.R."/>
            <person name="Quandt C.A."/>
            <person name="Ciobanu D."/>
            <person name="Clum A."/>
            <person name="Salamov A."/>
            <person name="Andreopoulos B."/>
            <person name="Cheng J.F."/>
            <person name="Woyke T."/>
            <person name="Pelin A."/>
            <person name="Henrissat B."/>
            <person name="Reynolds N.K."/>
            <person name="Benny G.L."/>
            <person name="Smith M.E."/>
            <person name="James T.Y."/>
            <person name="Grigoriev I.V."/>
        </authorList>
    </citation>
    <scope>NUCLEOTIDE SEQUENCE [LARGE SCALE GENOMIC DNA]</scope>
</reference>
<dbReference type="EMBL" id="KZ996966">
    <property type="protein sequence ID" value="RKO88064.1"/>
    <property type="molecule type" value="Genomic_DNA"/>
</dbReference>
<feature type="compositionally biased region" description="Basic and acidic residues" evidence="1">
    <location>
        <begin position="1"/>
        <end position="17"/>
    </location>
</feature>
<organism evidence="2 3">
    <name type="scientific">Blyttiomyces helicus</name>
    <dbReference type="NCBI Taxonomy" id="388810"/>
    <lineage>
        <taxon>Eukaryota</taxon>
        <taxon>Fungi</taxon>
        <taxon>Fungi incertae sedis</taxon>
        <taxon>Chytridiomycota</taxon>
        <taxon>Chytridiomycota incertae sedis</taxon>
        <taxon>Chytridiomycetes</taxon>
        <taxon>Chytridiomycetes incertae sedis</taxon>
        <taxon>Blyttiomyces</taxon>
    </lineage>
</organism>
<feature type="region of interest" description="Disordered" evidence="1">
    <location>
        <begin position="122"/>
        <end position="161"/>
    </location>
</feature>
<accession>A0A4P9W6V0</accession>
<proteinExistence type="predicted"/>
<gene>
    <name evidence="2" type="ORF">BDK51DRAFT_27123</name>
</gene>